<evidence type="ECO:0000313" key="2">
    <source>
        <dbReference type="EMBL" id="EJB02935.1"/>
    </source>
</evidence>
<dbReference type="Proteomes" id="UP000005092">
    <property type="component" value="Unassembled WGS sequence"/>
</dbReference>
<dbReference type="InterPro" id="IPR004590">
    <property type="entry name" value="ssDNA_annealing_RecT"/>
</dbReference>
<dbReference type="InterPro" id="IPR018330">
    <property type="entry name" value="RecT_fam"/>
</dbReference>
<dbReference type="Pfam" id="PF03837">
    <property type="entry name" value="RecT"/>
    <property type="match status" value="1"/>
</dbReference>
<dbReference type="AlphaFoldDB" id="J0GZ13"/>
<dbReference type="NCBIfam" id="TIGR00616">
    <property type="entry name" value="rect"/>
    <property type="match status" value="1"/>
</dbReference>
<reference evidence="2 3" key="1">
    <citation type="submission" date="2012-02" db="EMBL/GenBank/DDBJ databases">
        <title>Improved High-Quality Draft Sequence of Rhizobium leguminosarum bv. trifolii WSM597.</title>
        <authorList>
            <consortium name="US DOE Joint Genome Institute"/>
            <person name="Lucas S."/>
            <person name="Han J."/>
            <person name="Lapidus A."/>
            <person name="Cheng J.-F."/>
            <person name="Goodwin L."/>
            <person name="Pitluck S."/>
            <person name="Peters L."/>
            <person name="Ovchinnikova G."/>
            <person name="Held B."/>
            <person name="Detter J.C."/>
            <person name="Han C."/>
            <person name="Tapia R."/>
            <person name="Land M."/>
            <person name="Hauser L."/>
            <person name="Kyrpides N."/>
            <person name="Ivanova N."/>
            <person name="Pagani I."/>
            <person name="Brau L."/>
            <person name="Yates R."/>
            <person name="O'Hara G."/>
            <person name="Rui T."/>
            <person name="Howieson J."/>
            <person name="Reeve W."/>
            <person name="Woyke T."/>
        </authorList>
    </citation>
    <scope>NUCLEOTIDE SEQUENCE [LARGE SCALE GENOMIC DNA]</scope>
    <source>
        <strain evidence="2 3">WSM597</strain>
    </source>
</reference>
<accession>J0GZ13</accession>
<dbReference type="EMBL" id="JH719381">
    <property type="protein sequence ID" value="EJB02935.1"/>
    <property type="molecule type" value="Genomic_DNA"/>
</dbReference>
<feature type="region of interest" description="Disordered" evidence="1">
    <location>
        <begin position="264"/>
        <end position="352"/>
    </location>
</feature>
<name>J0GZ13_RHILT</name>
<proteinExistence type="predicted"/>
<dbReference type="GO" id="GO:0003677">
    <property type="term" value="F:DNA binding"/>
    <property type="evidence" value="ECO:0007669"/>
    <property type="project" value="InterPro"/>
</dbReference>
<feature type="compositionally biased region" description="Basic and acidic residues" evidence="1">
    <location>
        <begin position="275"/>
        <end position="320"/>
    </location>
</feature>
<organism evidence="2 3">
    <name type="scientific">Rhizobium leguminosarum bv. trifolii WSM597</name>
    <dbReference type="NCBI Taxonomy" id="754764"/>
    <lineage>
        <taxon>Bacteria</taxon>
        <taxon>Pseudomonadati</taxon>
        <taxon>Pseudomonadota</taxon>
        <taxon>Alphaproteobacteria</taxon>
        <taxon>Hyphomicrobiales</taxon>
        <taxon>Rhizobiaceae</taxon>
        <taxon>Rhizobium/Agrobacterium group</taxon>
        <taxon>Rhizobium</taxon>
    </lineage>
</organism>
<protein>
    <submittedName>
        <fullName evidence="2">Recombinase, phage RecT family</fullName>
    </submittedName>
</protein>
<dbReference type="GO" id="GO:0006259">
    <property type="term" value="P:DNA metabolic process"/>
    <property type="evidence" value="ECO:0007669"/>
    <property type="project" value="InterPro"/>
</dbReference>
<sequence>MNDVAISNDPNVQTLRDQLEKRLGSFAEALPSHITPEQFKATLIRAAMGDANLLLADRVSFFEAALAAAIDGLMPDKKEGAMVVYNTKIKENGKDIWIKKVQWMPMIRGIFSKVYNTGLVKSATVGIVYGGDQFRSWTDDDGEHLFHEEAEEQDRKVIRRIYAQVVMKAGGCFVDTMRSTDIEKVRQSSKNKDSGPWADWWEEMAFKTVFRHLSKRLPFSREITPLLDRDNFLYDLAAQARDITPAGARPRGIGNRLDALVGITDQSGSSMPMEKLGEKQGEKEPAQRKNSERKPAEQRQQRRDNQRSDDRRNQDNRDDGGDGDQSEDAAAEEAAAYRAGREARAKEMSRKAIPAEFKKDEALTTAWLEGFDEEGN</sequence>
<evidence type="ECO:0000256" key="1">
    <source>
        <dbReference type="SAM" id="MobiDB-lite"/>
    </source>
</evidence>
<feature type="compositionally biased region" description="Basic and acidic residues" evidence="1">
    <location>
        <begin position="339"/>
        <end position="350"/>
    </location>
</feature>
<evidence type="ECO:0000313" key="3">
    <source>
        <dbReference type="Proteomes" id="UP000005092"/>
    </source>
</evidence>
<dbReference type="HOGENOM" id="CLU_735444_0_0_5"/>
<gene>
    <name evidence="2" type="ORF">Rleg9DRAFT_1750</name>
</gene>
<feature type="compositionally biased region" description="Acidic residues" evidence="1">
    <location>
        <begin position="321"/>
        <end position="331"/>
    </location>
</feature>
<dbReference type="OrthoDB" id="7866633at2"/>
<dbReference type="RefSeq" id="WP_003586855.1">
    <property type="nucleotide sequence ID" value="NZ_JH719381.1"/>
</dbReference>